<evidence type="ECO:0000256" key="3">
    <source>
        <dbReference type="ARBA" id="ARBA00023235"/>
    </source>
</evidence>
<feature type="non-terminal residue" evidence="6">
    <location>
        <position position="1"/>
    </location>
</feature>
<comment type="catalytic activity">
    <reaction evidence="4">
        <text>a uridine in tRNA = a pseudouridine in tRNA</text>
        <dbReference type="Rhea" id="RHEA:54572"/>
        <dbReference type="Rhea" id="RHEA-COMP:13339"/>
        <dbReference type="Rhea" id="RHEA-COMP:13934"/>
        <dbReference type="ChEBI" id="CHEBI:65314"/>
        <dbReference type="ChEBI" id="CHEBI:65315"/>
    </reaction>
</comment>
<dbReference type="GO" id="GO:0009982">
    <property type="term" value="F:pseudouridine synthase activity"/>
    <property type="evidence" value="ECO:0007669"/>
    <property type="project" value="InterPro"/>
</dbReference>
<organism evidence="6 7">
    <name type="scientific">Pristionchus entomophagus</name>
    <dbReference type="NCBI Taxonomy" id="358040"/>
    <lineage>
        <taxon>Eukaryota</taxon>
        <taxon>Metazoa</taxon>
        <taxon>Ecdysozoa</taxon>
        <taxon>Nematoda</taxon>
        <taxon>Chromadorea</taxon>
        <taxon>Rhabditida</taxon>
        <taxon>Rhabditina</taxon>
        <taxon>Diplogasteromorpha</taxon>
        <taxon>Diplogasteroidea</taxon>
        <taxon>Neodiplogasteridae</taxon>
        <taxon>Pristionchus</taxon>
    </lineage>
</organism>
<dbReference type="GO" id="GO:0001522">
    <property type="term" value="P:pseudouridine synthesis"/>
    <property type="evidence" value="ECO:0007669"/>
    <property type="project" value="InterPro"/>
</dbReference>
<reference evidence="6" key="1">
    <citation type="submission" date="2023-10" db="EMBL/GenBank/DDBJ databases">
        <title>Genome assembly of Pristionchus species.</title>
        <authorList>
            <person name="Yoshida K."/>
            <person name="Sommer R.J."/>
        </authorList>
    </citation>
    <scope>NUCLEOTIDE SEQUENCE</scope>
    <source>
        <strain evidence="6">RS0144</strain>
    </source>
</reference>
<name>A0AAV5TST0_9BILA</name>
<dbReference type="EMBL" id="BTSX01000004">
    <property type="protein sequence ID" value="GMS97279.1"/>
    <property type="molecule type" value="Genomic_DNA"/>
</dbReference>
<dbReference type="AlphaFoldDB" id="A0AAV5TST0"/>
<evidence type="ECO:0000256" key="2">
    <source>
        <dbReference type="ARBA" id="ARBA00022694"/>
    </source>
</evidence>
<dbReference type="SUPFAM" id="SSF55120">
    <property type="entry name" value="Pseudouridine synthase"/>
    <property type="match status" value="1"/>
</dbReference>
<evidence type="ECO:0000259" key="5">
    <source>
        <dbReference type="PROSITE" id="PS50984"/>
    </source>
</evidence>
<keyword evidence="3" id="KW-0413">Isomerase</keyword>
<comment type="similarity">
    <text evidence="1">Belongs to the pseudouridine synthase TruD family.</text>
</comment>
<dbReference type="Proteomes" id="UP001432027">
    <property type="component" value="Unassembled WGS sequence"/>
</dbReference>
<keyword evidence="7" id="KW-1185">Reference proteome</keyword>
<accession>A0AAV5TST0</accession>
<comment type="caution">
    <text evidence="6">The sequence shown here is derived from an EMBL/GenBank/DDBJ whole genome shotgun (WGS) entry which is preliminary data.</text>
</comment>
<evidence type="ECO:0000256" key="1">
    <source>
        <dbReference type="ARBA" id="ARBA00007953"/>
    </source>
</evidence>
<dbReference type="InterPro" id="IPR020103">
    <property type="entry name" value="PsdUridine_synth_cat_dom_sf"/>
</dbReference>
<dbReference type="InterPro" id="IPR011760">
    <property type="entry name" value="PsdUridine_synth_TruD_insert"/>
</dbReference>
<dbReference type="PANTHER" id="PTHR13326">
    <property type="entry name" value="TRNA PSEUDOURIDINE SYNTHASE D"/>
    <property type="match status" value="1"/>
</dbReference>
<dbReference type="PANTHER" id="PTHR13326:SF31">
    <property type="entry name" value="PSEUDOURIDYLATE SYNTHASE 7 HOMOLOG"/>
    <property type="match status" value="1"/>
</dbReference>
<sequence>PRHRHWRPSYHMQILKELEAKPKEADATAVDKRYWASRVDEFMEMMKIKEDKLETDWKTMPTPDKLFAYGMTTVRTTDNHGLIECRTMEHSAKPLHWEQRKWRHTVIMKDVAKSDEDALVMRLVQWSQRGFINYYGFDGAFGKDPVHVKFAEIGKHCLQGRWEEAARLMGFDGPVDGVNWASCVLTKSKRVRSLYITAYQNLLWNKFASDRVSLYGATIFDYTDLDIYCRQLDSIYSNPFDIVVQIPDRFTASLEGCYEHDFYGDRLKEDGLTWECFEKASSNFDLGDAWHRVMFERPTNVQWETQSMVAGPDAKLTVIIQFDLPDMVDASSAMREITSISGGNREGETKVDMAKTMEPKMKTMRTKEEDEEFSRFGYHYRISSSEEEND</sequence>
<gene>
    <name evidence="6" type="ORF">PENTCL1PPCAC_19454</name>
</gene>
<dbReference type="InterPro" id="IPR001656">
    <property type="entry name" value="PsdUridine_synth_TruD"/>
</dbReference>
<protein>
    <recommendedName>
        <fullName evidence="5">TRUD domain-containing protein</fullName>
    </recommendedName>
</protein>
<dbReference type="PROSITE" id="PS50984">
    <property type="entry name" value="TRUD"/>
    <property type="match status" value="1"/>
</dbReference>
<evidence type="ECO:0000313" key="6">
    <source>
        <dbReference type="EMBL" id="GMS97279.1"/>
    </source>
</evidence>
<proteinExistence type="inferred from homology"/>
<evidence type="ECO:0000313" key="7">
    <source>
        <dbReference type="Proteomes" id="UP001432027"/>
    </source>
</evidence>
<evidence type="ECO:0000256" key="4">
    <source>
        <dbReference type="ARBA" id="ARBA00036943"/>
    </source>
</evidence>
<dbReference type="InterPro" id="IPR042214">
    <property type="entry name" value="TruD_catalytic"/>
</dbReference>
<keyword evidence="2" id="KW-0819">tRNA processing</keyword>
<feature type="domain" description="TRUD" evidence="5">
    <location>
        <begin position="130"/>
        <end position="296"/>
    </location>
</feature>
<dbReference type="GO" id="GO:0008033">
    <property type="term" value="P:tRNA processing"/>
    <property type="evidence" value="ECO:0007669"/>
    <property type="project" value="UniProtKB-KW"/>
</dbReference>
<dbReference type="GO" id="GO:0003723">
    <property type="term" value="F:RNA binding"/>
    <property type="evidence" value="ECO:0007669"/>
    <property type="project" value="InterPro"/>
</dbReference>
<dbReference type="Gene3D" id="3.30.2350.20">
    <property type="entry name" value="TruD, catalytic domain"/>
    <property type="match status" value="1"/>
</dbReference>
<dbReference type="GO" id="GO:0005634">
    <property type="term" value="C:nucleus"/>
    <property type="evidence" value="ECO:0007669"/>
    <property type="project" value="TreeGrafter"/>
</dbReference>